<protein>
    <submittedName>
        <fullName evidence="13">TonB-dependent receptor</fullName>
    </submittedName>
</protein>
<keyword evidence="2 8" id="KW-0813">Transport</keyword>
<evidence type="ECO:0000259" key="12">
    <source>
        <dbReference type="Pfam" id="PF07715"/>
    </source>
</evidence>
<keyword evidence="14" id="KW-1185">Reference proteome</keyword>
<dbReference type="Pfam" id="PF00593">
    <property type="entry name" value="TonB_dep_Rec_b-barrel"/>
    <property type="match status" value="1"/>
</dbReference>
<evidence type="ECO:0000256" key="10">
    <source>
        <dbReference type="SAM" id="SignalP"/>
    </source>
</evidence>
<evidence type="ECO:0000256" key="2">
    <source>
        <dbReference type="ARBA" id="ARBA00022448"/>
    </source>
</evidence>
<reference evidence="13 14" key="1">
    <citation type="submission" date="2019-07" db="EMBL/GenBank/DDBJ databases">
        <title>Whole genome shotgun sequence of Acetobacter oeni NBRC 105207.</title>
        <authorList>
            <person name="Hosoyama A."/>
            <person name="Uohara A."/>
            <person name="Ohji S."/>
            <person name="Ichikawa N."/>
        </authorList>
    </citation>
    <scope>NUCLEOTIDE SEQUENCE [LARGE SCALE GENOMIC DNA]</scope>
    <source>
        <strain evidence="13 14">NBRC 105207</strain>
    </source>
</reference>
<evidence type="ECO:0000256" key="9">
    <source>
        <dbReference type="RuleBase" id="RU003357"/>
    </source>
</evidence>
<keyword evidence="13" id="KW-0675">Receptor</keyword>
<sequence>MQPRSVHRFFLLLTCSTGLVSLLPFEEANAADAVLQKPSVHRTGHHAGVPAKQNPAKAAAAPVKHTPKSVAGGSEDVKVTQVRRTVSHNSENTIGLREMSQQVPGQNILKAVGQLPGVSYSSTDPLGIDTWGASIYMRGYFQNQLAMTLDGVPLNDQSYATTNGLNIANAWIPDDIARVSVSQGGGALSLPSNTNLGGSMQFFTSDPKEKAGATVSQGFGSYAMKRTYVRVDSGELNSTGTRFYAAYSRSYEKKYDGGSPDFMQQVSAKFLQPVGNDSKITGFFTWNNAEVFGYLDKSLGSLSANGWRQELLYPNYPLAFQYAAGNYPASWNNLVSGNYTQLYDAGQSTQDYIGGLNFDMALTSRLRWNTVLYAHRDISDTTYSAPGTCSPGTSAPGTCAADGSDNGNYVSGQVPISEQVWMSREMREGLTSSLEYKIARHTISTGLWFEHNDYSSGTYYFNEPQLGEGKPLETTGPYNVYGGPFATGWAYTFHTNTFQYHLQDHWQILDNLIATYGFKSILQQTGGGDTQWDPTGNYSGLNSRGAYGSVTSGAGFLPAVNLDWRFKRGHELYFDFSENMRPFTGNSYASSTNPSLWSVQDKALFRQWKKNATPERTFNYVLGYRYSSRLLTAGIDGYHVDDHNRLLAASSSAIGGSDVGATLINAKRASQWGMDAVMTVNPVRGLSITNSVSYNHFVYGSSVPICWDANASVAAGCGNLKGKKLDGYPSVMYKANLTYSWHGASAWLDVNYYSKRPYSLMNDTHVPAYWLANLGSSYDFGNVGPLKGVKASFMVYNLFNAKYISMMGENGFPTAGDMQSIERGAVREFFGTIKATY</sequence>
<keyword evidence="4 8" id="KW-0812">Transmembrane</keyword>
<dbReference type="EMBL" id="BJYG01000031">
    <property type="protein sequence ID" value="GEN64028.1"/>
    <property type="molecule type" value="Genomic_DNA"/>
</dbReference>
<dbReference type="SUPFAM" id="SSF56935">
    <property type="entry name" value="Porins"/>
    <property type="match status" value="1"/>
</dbReference>
<feature type="domain" description="TonB-dependent receptor-like beta-barrel" evidence="11">
    <location>
        <begin position="313"/>
        <end position="798"/>
    </location>
</feature>
<proteinExistence type="inferred from homology"/>
<keyword evidence="7 8" id="KW-0998">Cell outer membrane</keyword>
<name>A0A511XM62_9PROT</name>
<dbReference type="RefSeq" id="WP_146889724.1">
    <property type="nucleotide sequence ID" value="NZ_BJYG01000031.1"/>
</dbReference>
<dbReference type="InterPro" id="IPR039426">
    <property type="entry name" value="TonB-dep_rcpt-like"/>
</dbReference>
<evidence type="ECO:0000313" key="14">
    <source>
        <dbReference type="Proteomes" id="UP000321746"/>
    </source>
</evidence>
<evidence type="ECO:0000256" key="6">
    <source>
        <dbReference type="ARBA" id="ARBA00023136"/>
    </source>
</evidence>
<evidence type="ECO:0000256" key="1">
    <source>
        <dbReference type="ARBA" id="ARBA00004571"/>
    </source>
</evidence>
<dbReference type="Pfam" id="PF07715">
    <property type="entry name" value="Plug"/>
    <property type="match status" value="1"/>
</dbReference>
<dbReference type="PROSITE" id="PS52016">
    <property type="entry name" value="TONB_DEPENDENT_REC_3"/>
    <property type="match status" value="1"/>
</dbReference>
<evidence type="ECO:0000313" key="13">
    <source>
        <dbReference type="EMBL" id="GEN64028.1"/>
    </source>
</evidence>
<accession>A0A511XM62</accession>
<feature type="chain" id="PRO_5021867191" evidence="10">
    <location>
        <begin position="31"/>
        <end position="837"/>
    </location>
</feature>
<dbReference type="Proteomes" id="UP000321746">
    <property type="component" value="Unassembled WGS sequence"/>
</dbReference>
<evidence type="ECO:0000256" key="4">
    <source>
        <dbReference type="ARBA" id="ARBA00022692"/>
    </source>
</evidence>
<comment type="similarity">
    <text evidence="8 9">Belongs to the TonB-dependent receptor family.</text>
</comment>
<dbReference type="Gene3D" id="2.40.170.20">
    <property type="entry name" value="TonB-dependent receptor, beta-barrel domain"/>
    <property type="match status" value="1"/>
</dbReference>
<feature type="domain" description="TonB-dependent receptor plug" evidence="12">
    <location>
        <begin position="91"/>
        <end position="198"/>
    </location>
</feature>
<keyword evidence="3 8" id="KW-1134">Transmembrane beta strand</keyword>
<evidence type="ECO:0000259" key="11">
    <source>
        <dbReference type="Pfam" id="PF00593"/>
    </source>
</evidence>
<dbReference type="OrthoDB" id="7229372at2"/>
<dbReference type="InterPro" id="IPR036942">
    <property type="entry name" value="Beta-barrel_TonB_sf"/>
</dbReference>
<dbReference type="InterPro" id="IPR012910">
    <property type="entry name" value="Plug_dom"/>
</dbReference>
<comment type="subcellular location">
    <subcellularLocation>
        <location evidence="1 8">Cell outer membrane</location>
        <topology evidence="1 8">Multi-pass membrane protein</topology>
    </subcellularLocation>
</comment>
<evidence type="ECO:0000256" key="3">
    <source>
        <dbReference type="ARBA" id="ARBA00022452"/>
    </source>
</evidence>
<keyword evidence="5 9" id="KW-0798">TonB box</keyword>
<dbReference type="InterPro" id="IPR000531">
    <property type="entry name" value="Beta-barrel_TonB"/>
</dbReference>
<keyword evidence="6 8" id="KW-0472">Membrane</keyword>
<comment type="caution">
    <text evidence="13">The sequence shown here is derived from an EMBL/GenBank/DDBJ whole genome shotgun (WGS) entry which is preliminary data.</text>
</comment>
<feature type="signal peptide" evidence="10">
    <location>
        <begin position="1"/>
        <end position="30"/>
    </location>
</feature>
<evidence type="ECO:0000256" key="5">
    <source>
        <dbReference type="ARBA" id="ARBA00023077"/>
    </source>
</evidence>
<dbReference type="GO" id="GO:0009279">
    <property type="term" value="C:cell outer membrane"/>
    <property type="evidence" value="ECO:0007669"/>
    <property type="project" value="UniProtKB-SubCell"/>
</dbReference>
<evidence type="ECO:0000256" key="7">
    <source>
        <dbReference type="ARBA" id="ARBA00023237"/>
    </source>
</evidence>
<dbReference type="AlphaFoldDB" id="A0A511XM62"/>
<gene>
    <name evidence="13" type="primary">fecA_6</name>
    <name evidence="13" type="ORF">AOE01nite_22520</name>
</gene>
<evidence type="ECO:0000256" key="8">
    <source>
        <dbReference type="PROSITE-ProRule" id="PRU01360"/>
    </source>
</evidence>
<dbReference type="InterPro" id="IPR037066">
    <property type="entry name" value="Plug_dom_sf"/>
</dbReference>
<dbReference type="Gene3D" id="2.170.130.10">
    <property type="entry name" value="TonB-dependent receptor, plug domain"/>
    <property type="match status" value="1"/>
</dbReference>
<keyword evidence="10" id="KW-0732">Signal</keyword>
<organism evidence="13 14">
    <name type="scientific">Acetobacter oeni</name>
    <dbReference type="NCBI Taxonomy" id="304077"/>
    <lineage>
        <taxon>Bacteria</taxon>
        <taxon>Pseudomonadati</taxon>
        <taxon>Pseudomonadota</taxon>
        <taxon>Alphaproteobacteria</taxon>
        <taxon>Acetobacterales</taxon>
        <taxon>Acetobacteraceae</taxon>
        <taxon>Acetobacter</taxon>
    </lineage>
</organism>